<dbReference type="EMBL" id="WPOM01000041">
    <property type="protein sequence ID" value="MVN34192.1"/>
    <property type="molecule type" value="Genomic_DNA"/>
</dbReference>
<evidence type="ECO:0000313" key="12">
    <source>
        <dbReference type="Proteomes" id="UP000253752"/>
    </source>
</evidence>
<dbReference type="Proteomes" id="UP000253752">
    <property type="component" value="Unassembled WGS sequence"/>
</dbReference>
<dbReference type="InterPro" id="IPR031034">
    <property type="entry name" value="Creatininase"/>
</dbReference>
<reference evidence="11 16" key="1">
    <citation type="journal article" date="2005" name="Appl. Environ. Microbiol.">
        <title>Intestinal bacterial communities that produce active estrogen-like compounds enterodiol and enterolactone in humans.</title>
        <authorList>
            <person name="Clavel T."/>
            <person name="Henderson G."/>
            <person name="Alpert C.A."/>
            <person name="Philippe C."/>
            <person name="Rigottier-Gois L."/>
            <person name="Dore J."/>
            <person name="Blaut M."/>
        </authorList>
    </citation>
    <scope>NUCLEOTIDE SEQUENCE [LARGE SCALE GENOMIC DNA]</scope>
    <source>
        <strain evidence="11 16">SECO-MT75m2</strain>
    </source>
</reference>
<dbReference type="EC" id="3.5.2.10" evidence="6"/>
<evidence type="ECO:0000313" key="10">
    <source>
        <dbReference type="EMBL" id="RDC33740.1"/>
    </source>
</evidence>
<dbReference type="EMBL" id="PPUQ01000034">
    <property type="protein sequence ID" value="RDC33740.1"/>
    <property type="molecule type" value="Genomic_DNA"/>
</dbReference>
<dbReference type="InterPro" id="IPR024087">
    <property type="entry name" value="Creatininase-like_sf"/>
</dbReference>
<accession>A0A369NPF9</accession>
<dbReference type="PANTHER" id="PTHR35005:SF1">
    <property type="entry name" value="2-AMINO-5-FORMYLAMINO-6-RIBOSYLAMINOPYRIMIDIN-4(3H)-ONE 5'-MONOPHOSPHATE DEFORMYLASE"/>
    <property type="match status" value="1"/>
</dbReference>
<comment type="similarity">
    <text evidence="5">Belongs to the creatininase superfamily.</text>
</comment>
<dbReference type="Proteomes" id="UP000253915">
    <property type="component" value="Unassembled WGS sequence"/>
</dbReference>
<reference evidence="12 13" key="2">
    <citation type="journal article" date="2018" name="Elife">
        <title>Discovery and characterization of a prevalent human gut bacterial enzyme sufficient for the inactivation of a family of plant toxins.</title>
        <authorList>
            <person name="Koppel N."/>
            <person name="Bisanz J.E."/>
            <person name="Pandelia M.E."/>
            <person name="Turnbaugh P.J."/>
            <person name="Balskus E.P."/>
        </authorList>
    </citation>
    <scope>NUCLEOTIDE SEQUENCE [LARGE SCALE GENOMIC DNA]</scope>
    <source>
        <strain evidence="10 14">16A</strain>
        <strain evidence="9 13">FAA1-1-60AUCSF</strain>
        <strain evidence="8 12">MR1 #12</strain>
        <strain evidence="7 15">W1 BHI 6</strain>
    </source>
</reference>
<dbReference type="GO" id="GO:0046872">
    <property type="term" value="F:metal ion binding"/>
    <property type="evidence" value="ECO:0007669"/>
    <property type="project" value="UniProtKB-KW"/>
</dbReference>
<evidence type="ECO:0000313" key="13">
    <source>
        <dbReference type="Proteomes" id="UP000253857"/>
    </source>
</evidence>
<dbReference type="EMBL" id="PPTU01000016">
    <property type="protein sequence ID" value="RDB69002.1"/>
    <property type="molecule type" value="Genomic_DNA"/>
</dbReference>
<dbReference type="Pfam" id="PF02633">
    <property type="entry name" value="Creatininase"/>
    <property type="match status" value="1"/>
</dbReference>
<reference evidence="11" key="3">
    <citation type="submission" date="2019-06" db="EMBL/GenBank/DDBJ databases">
        <authorList>
            <person name="Bisanz J.E."/>
            <person name="Turnbaugh P.J."/>
        </authorList>
    </citation>
    <scope>NUCLEOTIDE SEQUENCE</scope>
    <source>
        <strain evidence="11">SECO-MT75m2</strain>
    </source>
</reference>
<keyword evidence="3 6" id="KW-0378">Hydrolase</keyword>
<dbReference type="NCBIfam" id="TIGR04448">
    <property type="entry name" value="creatininase"/>
    <property type="match status" value="1"/>
</dbReference>
<evidence type="ECO:0000256" key="3">
    <source>
        <dbReference type="ARBA" id="ARBA00022801"/>
    </source>
</evidence>
<dbReference type="Proteomes" id="UP000436429">
    <property type="component" value="Unassembled WGS sequence"/>
</dbReference>
<keyword evidence="4" id="KW-0862">Zinc</keyword>
<dbReference type="EMBL" id="VEVP01000054">
    <property type="protein sequence ID" value="TNU88578.1"/>
    <property type="molecule type" value="Genomic_DNA"/>
</dbReference>
<evidence type="ECO:0000313" key="8">
    <source>
        <dbReference type="EMBL" id="RDB74483.1"/>
    </source>
</evidence>
<dbReference type="Proteomes" id="UP000253857">
    <property type="component" value="Unassembled WGS sequence"/>
</dbReference>
<evidence type="ECO:0000313" key="7">
    <source>
        <dbReference type="EMBL" id="RDB69002.1"/>
    </source>
</evidence>
<dbReference type="Proteomes" id="UP000312594">
    <property type="component" value="Unassembled WGS sequence"/>
</dbReference>
<dbReference type="EMBL" id="PPTY01000055">
    <property type="protein sequence ID" value="RDB80863.1"/>
    <property type="molecule type" value="Genomic_DNA"/>
</dbReference>
<evidence type="ECO:0000313" key="11">
    <source>
        <dbReference type="EMBL" id="TNU88578.1"/>
    </source>
</evidence>
<proteinExistence type="inferred from homology"/>
<name>A0A369NPF9_EGGLN</name>
<evidence type="ECO:0000313" key="16">
    <source>
        <dbReference type="Proteomes" id="UP000312594"/>
    </source>
</evidence>
<evidence type="ECO:0000256" key="2">
    <source>
        <dbReference type="ARBA" id="ARBA00022723"/>
    </source>
</evidence>
<evidence type="ECO:0000256" key="4">
    <source>
        <dbReference type="ARBA" id="ARBA00022833"/>
    </source>
</evidence>
<evidence type="ECO:0000313" key="17">
    <source>
        <dbReference type="Proteomes" id="UP000436429"/>
    </source>
</evidence>
<sequence length="276" mass="30073">MKPTVYMEEMDAFTYREKLAKDAVVFIPVGALEQHGSHMAMCVDAALTKAMAGATAEALVADTDGAMEAVVAAPINYGYRSQQRSGGGFHLSGTTSLSGTTLIALAKDVVFGLILHGARKIVLMNGHYENYQFIFEGAELALEKARENGIRDVKIQLLSYWDFVDDETIEALYPDGFTGWDLEHAGVMETSLMLLFHPDLVDLGKTDDPLYEGLPAELPNYDVLPIVPGYTPPSGCLSSPVESSREKGAILRNVAVKHMVEAVKHEFSGEGDYHEV</sequence>
<dbReference type="RefSeq" id="WP_009304706.1">
    <property type="nucleotide sequence ID" value="NZ_AP025575.1"/>
</dbReference>
<dbReference type="SUPFAM" id="SSF102215">
    <property type="entry name" value="Creatininase"/>
    <property type="match status" value="1"/>
</dbReference>
<dbReference type="EMBL" id="PPTX01000038">
    <property type="protein sequence ID" value="RDB74483.1"/>
    <property type="molecule type" value="Genomic_DNA"/>
</dbReference>
<gene>
    <name evidence="10" type="ORF">C1853_15145</name>
    <name evidence="9" type="ORF">C1871_15260</name>
    <name evidence="8" type="ORF">C1872_15215</name>
    <name evidence="7" type="ORF">C1875_10420</name>
    <name evidence="11" type="ORF">FIC87_14240</name>
    <name evidence="6" type="ORF">GO726_13605</name>
</gene>
<dbReference type="GO" id="GO:0016811">
    <property type="term" value="F:hydrolase activity, acting on carbon-nitrogen (but not peptide) bonds, in linear amides"/>
    <property type="evidence" value="ECO:0007669"/>
    <property type="project" value="TreeGrafter"/>
</dbReference>
<dbReference type="GO" id="GO:0006601">
    <property type="term" value="P:creatine biosynthetic process"/>
    <property type="evidence" value="ECO:0007669"/>
    <property type="project" value="InterPro"/>
</dbReference>
<protein>
    <submittedName>
        <fullName evidence="6">Creatininase</fullName>
        <ecNumber evidence="6">3.5.2.10</ecNumber>
    </submittedName>
</protein>
<dbReference type="Proteomes" id="UP000253970">
    <property type="component" value="Unassembled WGS sequence"/>
</dbReference>
<evidence type="ECO:0000256" key="5">
    <source>
        <dbReference type="ARBA" id="ARBA00024029"/>
    </source>
</evidence>
<evidence type="ECO:0000256" key="1">
    <source>
        <dbReference type="ARBA" id="ARBA00001947"/>
    </source>
</evidence>
<comment type="cofactor">
    <cofactor evidence="1">
        <name>Zn(2+)</name>
        <dbReference type="ChEBI" id="CHEBI:29105"/>
    </cofactor>
</comment>
<keyword evidence="2" id="KW-0479">Metal-binding</keyword>
<evidence type="ECO:0000313" key="15">
    <source>
        <dbReference type="Proteomes" id="UP000253970"/>
    </source>
</evidence>
<dbReference type="GO" id="GO:0047789">
    <property type="term" value="F:creatininase activity"/>
    <property type="evidence" value="ECO:0007669"/>
    <property type="project" value="UniProtKB-EC"/>
</dbReference>
<dbReference type="Gene3D" id="3.40.50.10310">
    <property type="entry name" value="Creatininase"/>
    <property type="match status" value="1"/>
</dbReference>
<evidence type="ECO:0000313" key="6">
    <source>
        <dbReference type="EMBL" id="MVN34192.1"/>
    </source>
</evidence>
<dbReference type="InterPro" id="IPR003785">
    <property type="entry name" value="Creatininase/forma_Hydrolase"/>
</dbReference>
<dbReference type="AlphaFoldDB" id="A0A369NPF9"/>
<organism evidence="6 17">
    <name type="scientific">Eggerthella lenta</name>
    <name type="common">Eubacterium lentum</name>
    <dbReference type="NCBI Taxonomy" id="84112"/>
    <lineage>
        <taxon>Bacteria</taxon>
        <taxon>Bacillati</taxon>
        <taxon>Actinomycetota</taxon>
        <taxon>Coriobacteriia</taxon>
        <taxon>Eggerthellales</taxon>
        <taxon>Eggerthellaceae</taxon>
        <taxon>Eggerthella</taxon>
    </lineage>
</organism>
<dbReference type="GO" id="GO:0009231">
    <property type="term" value="P:riboflavin biosynthetic process"/>
    <property type="evidence" value="ECO:0007669"/>
    <property type="project" value="TreeGrafter"/>
</dbReference>
<dbReference type="GeneID" id="69510576"/>
<evidence type="ECO:0000313" key="14">
    <source>
        <dbReference type="Proteomes" id="UP000253915"/>
    </source>
</evidence>
<comment type="caution">
    <text evidence="6">The sequence shown here is derived from an EMBL/GenBank/DDBJ whole genome shotgun (WGS) entry which is preliminary data.</text>
</comment>
<dbReference type="PANTHER" id="PTHR35005">
    <property type="entry name" value="3-DEHYDRO-SCYLLO-INOSOSE HYDROLASE"/>
    <property type="match status" value="1"/>
</dbReference>
<dbReference type="GO" id="GO:0006602">
    <property type="term" value="P:creatinine catabolic process"/>
    <property type="evidence" value="ECO:0007669"/>
    <property type="project" value="InterPro"/>
</dbReference>
<reference evidence="6 17" key="4">
    <citation type="submission" date="2019-11" db="EMBL/GenBank/DDBJ databases">
        <title>Whole genome shotgun sequencing (WGS) data from Adlercreutzia equolifaciens ResAG-91, Eggerthella lenta MRI-F36, MRI-F37, MRI-F40, ResAG-49, ResAG-88, ResAG-121, ResAG-145, and Gordonibacter sp. ResAG-5, ResAG-26, ResAG-43, ResAG-50, ResAG-59.</title>
        <authorList>
            <person name="Stoll D.A."/>
            <person name="Danylec N."/>
            <person name="Franz C.M.A.P."/>
            <person name="Huch M."/>
        </authorList>
    </citation>
    <scope>NUCLEOTIDE SEQUENCE [LARGE SCALE GENOMIC DNA]</scope>
    <source>
        <strain evidence="6 17">ResAG-88</strain>
    </source>
</reference>
<evidence type="ECO:0000313" key="9">
    <source>
        <dbReference type="EMBL" id="RDB80863.1"/>
    </source>
</evidence>